<organism evidence="3">
    <name type="scientific">hydrothermal vent metagenome</name>
    <dbReference type="NCBI Taxonomy" id="652676"/>
    <lineage>
        <taxon>unclassified sequences</taxon>
        <taxon>metagenomes</taxon>
        <taxon>ecological metagenomes</taxon>
    </lineage>
</organism>
<keyword evidence="1" id="KW-1133">Transmembrane helix</keyword>
<dbReference type="CDD" id="cd03011">
    <property type="entry name" value="TlpA_like_ScsD_MtbDsbE"/>
    <property type="match status" value="1"/>
</dbReference>
<dbReference type="EMBL" id="UOFE01000030">
    <property type="protein sequence ID" value="VAW52717.1"/>
    <property type="molecule type" value="Genomic_DNA"/>
</dbReference>
<dbReference type="AlphaFoldDB" id="A0A3B0WPU5"/>
<dbReference type="InterPro" id="IPR050553">
    <property type="entry name" value="Thioredoxin_ResA/DsbE_sf"/>
</dbReference>
<feature type="domain" description="Thioredoxin" evidence="2">
    <location>
        <begin position="33"/>
        <end position="169"/>
    </location>
</feature>
<dbReference type="PANTHER" id="PTHR42852">
    <property type="entry name" value="THIOL:DISULFIDE INTERCHANGE PROTEIN DSBE"/>
    <property type="match status" value="1"/>
</dbReference>
<dbReference type="SUPFAM" id="SSF52833">
    <property type="entry name" value="Thioredoxin-like"/>
    <property type="match status" value="1"/>
</dbReference>
<proteinExistence type="predicted"/>
<gene>
    <name evidence="3" type="ORF">MNBD_GAMMA05-520</name>
</gene>
<dbReference type="Gene3D" id="3.40.30.10">
    <property type="entry name" value="Glutaredoxin"/>
    <property type="match status" value="1"/>
</dbReference>
<accession>A0A3B0WPU5</accession>
<feature type="transmembrane region" description="Helical" evidence="1">
    <location>
        <begin position="12"/>
        <end position="29"/>
    </location>
</feature>
<name>A0A3B0WPU5_9ZZZZ</name>
<dbReference type="PROSITE" id="PS51352">
    <property type="entry name" value="THIOREDOXIN_2"/>
    <property type="match status" value="1"/>
</dbReference>
<dbReference type="GO" id="GO:0016491">
    <property type="term" value="F:oxidoreductase activity"/>
    <property type="evidence" value="ECO:0007669"/>
    <property type="project" value="InterPro"/>
</dbReference>
<evidence type="ECO:0000259" key="2">
    <source>
        <dbReference type="PROSITE" id="PS51352"/>
    </source>
</evidence>
<dbReference type="InterPro" id="IPR013740">
    <property type="entry name" value="Redoxin"/>
</dbReference>
<dbReference type="InterPro" id="IPR013766">
    <property type="entry name" value="Thioredoxin_domain"/>
</dbReference>
<evidence type="ECO:0000313" key="3">
    <source>
        <dbReference type="EMBL" id="VAW52717.1"/>
    </source>
</evidence>
<evidence type="ECO:0000256" key="1">
    <source>
        <dbReference type="SAM" id="Phobius"/>
    </source>
</evidence>
<dbReference type="InterPro" id="IPR036249">
    <property type="entry name" value="Thioredoxin-like_sf"/>
</dbReference>
<keyword evidence="1" id="KW-0472">Membrane</keyword>
<sequence>MNTQTKKRWGSWLIYIVLFIAVMLGANWWKTRDALSGNLSEFSGKLMNGSSFTIAAFSGKPVLFHFWATWCPICDLGMDTIESISHDYPVISVASWSKGQTEVKAYMLENQLTFPVMLDNSGELAQTFGLKGVPASFILSPTGEITFVETGYSTEPGLRLRLWISTLQD</sequence>
<protein>
    <recommendedName>
        <fullName evidence="2">Thioredoxin domain-containing protein</fullName>
    </recommendedName>
</protein>
<keyword evidence="1" id="KW-0812">Transmembrane</keyword>
<dbReference type="Pfam" id="PF08534">
    <property type="entry name" value="Redoxin"/>
    <property type="match status" value="1"/>
</dbReference>
<reference evidence="3" key="1">
    <citation type="submission" date="2018-06" db="EMBL/GenBank/DDBJ databases">
        <authorList>
            <person name="Zhirakovskaya E."/>
        </authorList>
    </citation>
    <scope>NUCLEOTIDE SEQUENCE</scope>
</reference>
<dbReference type="PANTHER" id="PTHR42852:SF17">
    <property type="entry name" value="THIOREDOXIN-LIKE PROTEIN HI_1115"/>
    <property type="match status" value="1"/>
</dbReference>